<comment type="caution">
    <text evidence="2">The sequence shown here is derived from an EMBL/GenBank/DDBJ whole genome shotgun (WGS) entry which is preliminary data.</text>
</comment>
<proteinExistence type="predicted"/>
<feature type="compositionally biased region" description="Polar residues" evidence="1">
    <location>
        <begin position="30"/>
        <end position="51"/>
    </location>
</feature>
<name>A0AAV3PVF7_LITER</name>
<gene>
    <name evidence="2" type="ORF">LIER_13323</name>
</gene>
<dbReference type="EMBL" id="BAABME010002672">
    <property type="protein sequence ID" value="GAA0155635.1"/>
    <property type="molecule type" value="Genomic_DNA"/>
</dbReference>
<keyword evidence="3" id="KW-1185">Reference proteome</keyword>
<feature type="region of interest" description="Disordered" evidence="1">
    <location>
        <begin position="104"/>
        <end position="131"/>
    </location>
</feature>
<organism evidence="2 3">
    <name type="scientific">Lithospermum erythrorhizon</name>
    <name type="common">Purple gromwell</name>
    <name type="synonym">Lithospermum officinale var. erythrorhizon</name>
    <dbReference type="NCBI Taxonomy" id="34254"/>
    <lineage>
        <taxon>Eukaryota</taxon>
        <taxon>Viridiplantae</taxon>
        <taxon>Streptophyta</taxon>
        <taxon>Embryophyta</taxon>
        <taxon>Tracheophyta</taxon>
        <taxon>Spermatophyta</taxon>
        <taxon>Magnoliopsida</taxon>
        <taxon>eudicotyledons</taxon>
        <taxon>Gunneridae</taxon>
        <taxon>Pentapetalae</taxon>
        <taxon>asterids</taxon>
        <taxon>lamiids</taxon>
        <taxon>Boraginales</taxon>
        <taxon>Boraginaceae</taxon>
        <taxon>Boraginoideae</taxon>
        <taxon>Lithospermeae</taxon>
        <taxon>Lithospermum</taxon>
    </lineage>
</organism>
<reference evidence="2 3" key="1">
    <citation type="submission" date="2024-01" db="EMBL/GenBank/DDBJ databases">
        <title>The complete chloroplast genome sequence of Lithospermum erythrorhizon: insights into the phylogenetic relationship among Boraginaceae species and the maternal lineages of purple gromwells.</title>
        <authorList>
            <person name="Okada T."/>
            <person name="Watanabe K."/>
        </authorList>
    </citation>
    <scope>NUCLEOTIDE SEQUENCE [LARGE SCALE GENOMIC DNA]</scope>
</reference>
<accession>A0AAV3PVF7</accession>
<feature type="region of interest" description="Disordered" evidence="1">
    <location>
        <begin position="1"/>
        <end position="67"/>
    </location>
</feature>
<evidence type="ECO:0000313" key="2">
    <source>
        <dbReference type="EMBL" id="GAA0155635.1"/>
    </source>
</evidence>
<feature type="compositionally biased region" description="Low complexity" evidence="1">
    <location>
        <begin position="104"/>
        <end position="115"/>
    </location>
</feature>
<dbReference type="AlphaFoldDB" id="A0AAV3PVF7"/>
<protein>
    <submittedName>
        <fullName evidence="2">Uncharacterized protein</fullName>
    </submittedName>
</protein>
<evidence type="ECO:0000256" key="1">
    <source>
        <dbReference type="SAM" id="MobiDB-lite"/>
    </source>
</evidence>
<dbReference type="Proteomes" id="UP001454036">
    <property type="component" value="Unassembled WGS sequence"/>
</dbReference>
<sequence>MESRLNDGDMGESPQDLDVISGEPLAIRPPSSSTTESSQARTNPSTSQTAEPVQGDANAGKSGDTPTIIRESLPVEFSDEDLVNFRRRVKVVKKVSKDIVVTASPPAVASQSSSLSRKRPAIETRPPLFSK</sequence>
<evidence type="ECO:0000313" key="3">
    <source>
        <dbReference type="Proteomes" id="UP001454036"/>
    </source>
</evidence>